<protein>
    <submittedName>
        <fullName evidence="1">Uncharacterized protein</fullName>
    </submittedName>
</protein>
<comment type="caution">
    <text evidence="1">The sequence shown here is derived from an EMBL/GenBank/DDBJ whole genome shotgun (WGS) entry which is preliminary data.</text>
</comment>
<organism evidence="1 2">
    <name type="scientific">Pristionchus fissidentatus</name>
    <dbReference type="NCBI Taxonomy" id="1538716"/>
    <lineage>
        <taxon>Eukaryota</taxon>
        <taxon>Metazoa</taxon>
        <taxon>Ecdysozoa</taxon>
        <taxon>Nematoda</taxon>
        <taxon>Chromadorea</taxon>
        <taxon>Rhabditida</taxon>
        <taxon>Rhabditina</taxon>
        <taxon>Diplogasteromorpha</taxon>
        <taxon>Diplogasteroidea</taxon>
        <taxon>Neodiplogasteridae</taxon>
        <taxon>Pristionchus</taxon>
    </lineage>
</organism>
<evidence type="ECO:0000313" key="1">
    <source>
        <dbReference type="EMBL" id="GMT31712.1"/>
    </source>
</evidence>
<reference evidence="1" key="1">
    <citation type="submission" date="2023-10" db="EMBL/GenBank/DDBJ databases">
        <title>Genome assembly of Pristionchus species.</title>
        <authorList>
            <person name="Yoshida K."/>
            <person name="Sommer R.J."/>
        </authorList>
    </citation>
    <scope>NUCLEOTIDE SEQUENCE</scope>
    <source>
        <strain evidence="1">RS5133</strain>
    </source>
</reference>
<gene>
    <name evidence="1" type="ORF">PFISCL1PPCAC_23009</name>
</gene>
<dbReference type="AlphaFoldDB" id="A0AAV5WL08"/>
<evidence type="ECO:0000313" key="2">
    <source>
        <dbReference type="Proteomes" id="UP001432322"/>
    </source>
</evidence>
<proteinExistence type="predicted"/>
<sequence length="92" mass="10255">RSTTVANGPKCDPADANVTKSIACLKSIQNDRTVVAERFKCAVTTKSGENTTRAVNYADFEGKRYSVCYVKHNGRGVEEIETKYFPKLRDHP</sequence>
<keyword evidence="2" id="KW-1185">Reference proteome</keyword>
<feature type="non-terminal residue" evidence="1">
    <location>
        <position position="1"/>
    </location>
</feature>
<dbReference type="Proteomes" id="UP001432322">
    <property type="component" value="Unassembled WGS sequence"/>
</dbReference>
<accession>A0AAV5WL08</accession>
<feature type="non-terminal residue" evidence="1">
    <location>
        <position position="92"/>
    </location>
</feature>
<name>A0AAV5WL08_9BILA</name>
<dbReference type="EMBL" id="BTSY01000006">
    <property type="protein sequence ID" value="GMT31712.1"/>
    <property type="molecule type" value="Genomic_DNA"/>
</dbReference>